<feature type="chain" id="PRO_5003613062" evidence="4">
    <location>
        <begin position="20"/>
        <end position="295"/>
    </location>
</feature>
<keyword evidence="6" id="KW-1185">Reference proteome</keyword>
<keyword evidence="4" id="KW-0732">Signal</keyword>
<dbReference type="AlphaFoldDB" id="H8KRG7"/>
<dbReference type="Gene3D" id="3.40.30.10">
    <property type="entry name" value="Glutaredoxin"/>
    <property type="match status" value="1"/>
</dbReference>
<evidence type="ECO:0000256" key="4">
    <source>
        <dbReference type="SAM" id="SignalP"/>
    </source>
</evidence>
<dbReference type="InterPro" id="IPR036249">
    <property type="entry name" value="Thioredoxin-like_sf"/>
</dbReference>
<accession>H8KRG7</accession>
<dbReference type="SUPFAM" id="SSF52833">
    <property type="entry name" value="Thioredoxin-like"/>
    <property type="match status" value="1"/>
</dbReference>
<dbReference type="PROSITE" id="PS51257">
    <property type="entry name" value="PROKAR_LIPOPROTEIN"/>
    <property type="match status" value="1"/>
</dbReference>
<dbReference type="SUPFAM" id="SSF48452">
    <property type="entry name" value="TPR-like"/>
    <property type="match status" value="1"/>
</dbReference>
<dbReference type="Proteomes" id="UP000007590">
    <property type="component" value="Chromosome"/>
</dbReference>
<gene>
    <name evidence="5" type="ordered locus">Solca_2452</name>
</gene>
<dbReference type="KEGG" id="scn:Solca_2452"/>
<dbReference type="InterPro" id="IPR019734">
    <property type="entry name" value="TPR_rpt"/>
</dbReference>
<dbReference type="Pfam" id="PF07719">
    <property type="entry name" value="TPR_2"/>
    <property type="match status" value="1"/>
</dbReference>
<dbReference type="eggNOG" id="COG3063">
    <property type="taxonomic scope" value="Bacteria"/>
</dbReference>
<dbReference type="PROSITE" id="PS50005">
    <property type="entry name" value="TPR"/>
    <property type="match status" value="1"/>
</dbReference>
<dbReference type="EMBL" id="CP003349">
    <property type="protein sequence ID" value="AFD07492.1"/>
    <property type="molecule type" value="Genomic_DNA"/>
</dbReference>
<feature type="repeat" description="TPR" evidence="3">
    <location>
        <begin position="248"/>
        <end position="281"/>
    </location>
</feature>
<dbReference type="OrthoDB" id="6398367at2"/>
<dbReference type="CDD" id="cd02947">
    <property type="entry name" value="TRX_family"/>
    <property type="match status" value="1"/>
</dbReference>
<evidence type="ECO:0000256" key="1">
    <source>
        <dbReference type="ARBA" id="ARBA00022737"/>
    </source>
</evidence>
<dbReference type="HOGENOM" id="CLU_939924_0_0_10"/>
<dbReference type="InterPro" id="IPR011990">
    <property type="entry name" value="TPR-like_helical_dom_sf"/>
</dbReference>
<dbReference type="SMART" id="SM00028">
    <property type="entry name" value="TPR"/>
    <property type="match status" value="2"/>
</dbReference>
<dbReference type="InterPro" id="IPR013105">
    <property type="entry name" value="TPR_2"/>
</dbReference>
<dbReference type="PROSITE" id="PS50293">
    <property type="entry name" value="TPR_REGION"/>
    <property type="match status" value="1"/>
</dbReference>
<dbReference type="STRING" id="929556.Solca_2452"/>
<organism evidence="5 6">
    <name type="scientific">Solitalea canadensis (strain ATCC 29591 / DSM 3403 / JCM 21819 / LMG 8368 / NBRC 15130 / NCIMB 12057 / USAM 9D)</name>
    <name type="common">Flexibacter canadensis</name>
    <dbReference type="NCBI Taxonomy" id="929556"/>
    <lineage>
        <taxon>Bacteria</taxon>
        <taxon>Pseudomonadati</taxon>
        <taxon>Bacteroidota</taxon>
        <taxon>Sphingobacteriia</taxon>
        <taxon>Sphingobacteriales</taxon>
        <taxon>Sphingobacteriaceae</taxon>
        <taxon>Solitalea</taxon>
    </lineage>
</organism>
<dbReference type="RefSeq" id="WP_014680719.1">
    <property type="nucleotide sequence ID" value="NC_017770.1"/>
</dbReference>
<dbReference type="eggNOG" id="COG0526">
    <property type="taxonomic scope" value="Bacteria"/>
</dbReference>
<name>H8KRG7_SOLCM</name>
<evidence type="ECO:0000256" key="2">
    <source>
        <dbReference type="ARBA" id="ARBA00022803"/>
    </source>
</evidence>
<feature type="signal peptide" evidence="4">
    <location>
        <begin position="1"/>
        <end position="19"/>
    </location>
</feature>
<proteinExistence type="predicted"/>
<dbReference type="Gene3D" id="1.25.40.10">
    <property type="entry name" value="Tetratricopeptide repeat domain"/>
    <property type="match status" value="1"/>
</dbReference>
<reference evidence="5" key="1">
    <citation type="submission" date="2012-02" db="EMBL/GenBank/DDBJ databases">
        <title>The complete genome of Solitalea canadensis DSM 3403.</title>
        <authorList>
            <consortium name="US DOE Joint Genome Institute (JGI-PGF)"/>
            <person name="Lucas S."/>
            <person name="Copeland A."/>
            <person name="Lapidus A."/>
            <person name="Glavina del Rio T."/>
            <person name="Dalin E."/>
            <person name="Tice H."/>
            <person name="Bruce D."/>
            <person name="Goodwin L."/>
            <person name="Pitluck S."/>
            <person name="Peters L."/>
            <person name="Ovchinnikova G."/>
            <person name="Lu M."/>
            <person name="Kyrpides N."/>
            <person name="Mavromatis K."/>
            <person name="Ivanova N."/>
            <person name="Brettin T."/>
            <person name="Detter J.C."/>
            <person name="Han C."/>
            <person name="Larimer F."/>
            <person name="Land M."/>
            <person name="Hauser L."/>
            <person name="Markowitz V."/>
            <person name="Cheng J.-F."/>
            <person name="Hugenholtz P."/>
            <person name="Woyke T."/>
            <person name="Wu D."/>
            <person name="Spring S."/>
            <person name="Schroeder M."/>
            <person name="Kopitz M."/>
            <person name="Brambilla E."/>
            <person name="Klenk H.-P."/>
            <person name="Eisen J.A."/>
        </authorList>
    </citation>
    <scope>NUCLEOTIDE SEQUENCE</scope>
    <source>
        <strain evidence="5">DSM 3403</strain>
    </source>
</reference>
<evidence type="ECO:0000256" key="3">
    <source>
        <dbReference type="PROSITE-ProRule" id="PRU00339"/>
    </source>
</evidence>
<keyword evidence="1" id="KW-0677">Repeat</keyword>
<keyword evidence="2 3" id="KW-0802">TPR repeat</keyword>
<evidence type="ECO:0000313" key="5">
    <source>
        <dbReference type="EMBL" id="AFD07492.1"/>
    </source>
</evidence>
<sequence length="295" mass="33554">MKLNISFALACTAMLISCASNKPALNKYSSTKMLLGECHRSALEMQPYKTWFDSIYVNYKVDTITANEISHKWKSEKLEIFMGTWCGDSRREVPRIFKLLDYCRIDPSKIKLIMVSNTDSLYKQSPEHQERGKNIFRVPTFIVYDNGTEKGRIIEYPVISLENDLISILTDTTYQPNYKAGTYLINTLNKSSASLSDDKLNSLTEKLKPMCKNGAELNSLGRMLAANNDFPKSITTLKINTALYPQVSPLFETLADVYLKNKETDRAIKVYQQALNLTPDNTRLKDKLNALVTTK</sequence>
<evidence type="ECO:0000313" key="6">
    <source>
        <dbReference type="Proteomes" id="UP000007590"/>
    </source>
</evidence>
<protein>
    <submittedName>
        <fullName evidence="5">Tetratricopeptide repeat protein</fullName>
    </submittedName>
</protein>